<evidence type="ECO:0000313" key="2">
    <source>
        <dbReference type="Proteomes" id="UP000595437"/>
    </source>
</evidence>
<gene>
    <name evidence="1" type="ORF">FKW44_007756</name>
</gene>
<dbReference type="AlphaFoldDB" id="A0A7T8KFC0"/>
<proteinExistence type="predicted"/>
<organism evidence="1 2">
    <name type="scientific">Caligus rogercresseyi</name>
    <name type="common">Sea louse</name>
    <dbReference type="NCBI Taxonomy" id="217165"/>
    <lineage>
        <taxon>Eukaryota</taxon>
        <taxon>Metazoa</taxon>
        <taxon>Ecdysozoa</taxon>
        <taxon>Arthropoda</taxon>
        <taxon>Crustacea</taxon>
        <taxon>Multicrustacea</taxon>
        <taxon>Hexanauplia</taxon>
        <taxon>Copepoda</taxon>
        <taxon>Siphonostomatoida</taxon>
        <taxon>Caligidae</taxon>
        <taxon>Caligus</taxon>
    </lineage>
</organism>
<feature type="non-terminal residue" evidence="1">
    <location>
        <position position="60"/>
    </location>
</feature>
<dbReference type="OrthoDB" id="410104at2759"/>
<evidence type="ECO:0000313" key="1">
    <source>
        <dbReference type="EMBL" id="QQP54806.1"/>
    </source>
</evidence>
<protein>
    <submittedName>
        <fullName evidence="1">NELlike 1 (Silurana)</fullName>
    </submittedName>
</protein>
<keyword evidence="2" id="KW-1185">Reference proteome</keyword>
<reference evidence="2" key="1">
    <citation type="submission" date="2021-01" db="EMBL/GenBank/DDBJ databases">
        <title>Caligus Genome Assembly.</title>
        <authorList>
            <person name="Gallardo-Escarate C."/>
        </authorList>
    </citation>
    <scope>NUCLEOTIDE SEQUENCE [LARGE SCALE GENOMIC DNA]</scope>
</reference>
<dbReference type="EMBL" id="CP045894">
    <property type="protein sequence ID" value="QQP54806.1"/>
    <property type="molecule type" value="Genomic_DNA"/>
</dbReference>
<dbReference type="Proteomes" id="UP000595437">
    <property type="component" value="Chromosome 5"/>
</dbReference>
<sequence>MELHGRLPKHVTKGRIALIPKKGCSTDINNWRPITVLNESYRILSGIIAHEIEPILNLKL</sequence>
<accession>A0A7T8KFC0</accession>
<name>A0A7T8KFC0_CALRO</name>